<keyword evidence="2" id="KW-1185">Reference proteome</keyword>
<dbReference type="EMBL" id="JAFLWW010000001">
    <property type="protein sequence ID" value="MBT1154306.1"/>
    <property type="molecule type" value="Genomic_DNA"/>
</dbReference>
<dbReference type="AlphaFoldDB" id="A0A9X1D3W1"/>
<reference evidence="1" key="2">
    <citation type="submission" date="2021-03" db="EMBL/GenBank/DDBJ databases">
        <authorList>
            <person name="Artuso I."/>
            <person name="Turrini P."/>
            <person name="Pirolo M."/>
            <person name="Lugli G.A."/>
            <person name="Ventura M."/>
            <person name="Visca P."/>
        </authorList>
    </citation>
    <scope>NUCLEOTIDE SEQUENCE</scope>
    <source>
        <strain evidence="1">LMG 26462</strain>
    </source>
</reference>
<dbReference type="Pfam" id="PF14345">
    <property type="entry name" value="GDYXXLXY"/>
    <property type="match status" value="1"/>
</dbReference>
<evidence type="ECO:0000313" key="2">
    <source>
        <dbReference type="Proteomes" id="UP001138921"/>
    </source>
</evidence>
<comment type="caution">
    <text evidence="1">The sequence shown here is derived from an EMBL/GenBank/DDBJ whole genome shotgun (WGS) entry which is preliminary data.</text>
</comment>
<gene>
    <name evidence="1" type="ORF">J1C56_01740</name>
</gene>
<accession>A0A9X1D3W1</accession>
<dbReference type="InterPro" id="IPR025833">
    <property type="entry name" value="GDYXXLXY"/>
</dbReference>
<dbReference type="Proteomes" id="UP001138921">
    <property type="component" value="Unassembled WGS sequence"/>
</dbReference>
<evidence type="ECO:0000313" key="1">
    <source>
        <dbReference type="EMBL" id="MBT1154306.1"/>
    </source>
</evidence>
<reference evidence="1" key="1">
    <citation type="journal article" date="2021" name="Microorganisms">
        <title>Phylogenomic Reconstruction and Metabolic Potential of the Genus Aminobacter.</title>
        <authorList>
            <person name="Artuso I."/>
            <person name="Turrini P."/>
            <person name="Pirolo M."/>
            <person name="Lugli G.A."/>
            <person name="Ventura M."/>
            <person name="Visca P."/>
        </authorList>
    </citation>
    <scope>NUCLEOTIDE SEQUENCE</scope>
    <source>
        <strain evidence="1">LMG 26462</strain>
    </source>
</reference>
<proteinExistence type="predicted"/>
<dbReference type="RefSeq" id="WP_214385412.1">
    <property type="nucleotide sequence ID" value="NZ_JAFLWW010000001.1"/>
</dbReference>
<protein>
    <submittedName>
        <fullName evidence="1">GDYXXLXY domain-containing protein</fullName>
    </submittedName>
</protein>
<name>A0A9X1D3W1_9HYPH</name>
<organism evidence="1 2">
    <name type="scientific">Aminobacter anthyllidis</name>
    <dbReference type="NCBI Taxonomy" id="1035067"/>
    <lineage>
        <taxon>Bacteria</taxon>
        <taxon>Pseudomonadati</taxon>
        <taxon>Pseudomonadota</taxon>
        <taxon>Alphaproteobacteria</taxon>
        <taxon>Hyphomicrobiales</taxon>
        <taxon>Phyllobacteriaceae</taxon>
        <taxon>Aminobacter</taxon>
    </lineage>
</organism>
<sequence length="202" mass="21925">MMARYKLVVAAIVLALAQIGFLGWMIVGRAAILRDGKEVLLKVEPVDPRDLLRGDYVRLGYDISRIEVEKIANLPQGEAATAEGPIIVRLKKDADGFWRATSAWLGAATTPAPGDEVDLLGQVSSGWSLTPGSTISVDYGIERFYVPEGEGLAIEEEMRKRNSGAEPELRSFGIKVAVAEDGSGQIKALMDGDTMLFEEPLY</sequence>